<feature type="domain" description="4'-phosphopantetheinyl transferase N-terminal" evidence="5">
    <location>
        <begin position="40"/>
        <end position="105"/>
    </location>
</feature>
<evidence type="ECO:0000256" key="3">
    <source>
        <dbReference type="PIRSR" id="PIRSR603542-2"/>
    </source>
</evidence>
<evidence type="ECO:0000256" key="1">
    <source>
        <dbReference type="ARBA" id="ARBA00022679"/>
    </source>
</evidence>
<proteinExistence type="predicted"/>
<dbReference type="GO" id="GO:0005886">
    <property type="term" value="C:plasma membrane"/>
    <property type="evidence" value="ECO:0007669"/>
    <property type="project" value="TreeGrafter"/>
</dbReference>
<dbReference type="Pfam" id="PF17837">
    <property type="entry name" value="4PPT_N"/>
    <property type="match status" value="1"/>
</dbReference>
<gene>
    <name evidence="6" type="ORF">AERYTH_15855</name>
</gene>
<evidence type="ECO:0000259" key="5">
    <source>
        <dbReference type="Pfam" id="PF17837"/>
    </source>
</evidence>
<accession>A0A0U4BLU2</accession>
<dbReference type="PRINTS" id="PR01399">
    <property type="entry name" value="ENTSNTHTASED"/>
</dbReference>
<dbReference type="EMBL" id="CP011502">
    <property type="protein sequence ID" value="ALX06065.1"/>
    <property type="molecule type" value="Genomic_DNA"/>
</dbReference>
<feature type="binding site" evidence="2">
    <location>
        <begin position="95"/>
        <end position="96"/>
    </location>
    <ligand>
        <name>CoA</name>
        <dbReference type="ChEBI" id="CHEBI:57287"/>
    </ligand>
</feature>
<keyword evidence="3" id="KW-0460">Magnesium</keyword>
<feature type="binding site" evidence="3">
    <location>
        <position position="117"/>
    </location>
    <ligand>
        <name>Mg(2+)</name>
        <dbReference type="ChEBI" id="CHEBI:18420"/>
    </ligand>
</feature>
<feature type="binding site" evidence="3">
    <location>
        <position position="119"/>
    </location>
    <ligand>
        <name>Mg(2+)</name>
        <dbReference type="ChEBI" id="CHEBI:18420"/>
    </ligand>
</feature>
<dbReference type="AlphaFoldDB" id="A0A0U4BLU2"/>
<keyword evidence="1 6" id="KW-0808">Transferase</keyword>
<dbReference type="InterPro" id="IPR003542">
    <property type="entry name" value="Enbac_synth_compD-like"/>
</dbReference>
<dbReference type="GO" id="GO:0000287">
    <property type="term" value="F:magnesium ion binding"/>
    <property type="evidence" value="ECO:0007669"/>
    <property type="project" value="InterPro"/>
</dbReference>
<dbReference type="GO" id="GO:0008897">
    <property type="term" value="F:holo-[acyl-carrier-protein] synthase activity"/>
    <property type="evidence" value="ECO:0007669"/>
    <property type="project" value="InterPro"/>
</dbReference>
<evidence type="ECO:0000313" key="7">
    <source>
        <dbReference type="Proteomes" id="UP000067689"/>
    </source>
</evidence>
<keyword evidence="7" id="KW-1185">Reference proteome</keyword>
<dbReference type="InterPro" id="IPR008278">
    <property type="entry name" value="4-PPantetheinyl_Trfase_dom"/>
</dbReference>
<evidence type="ECO:0000259" key="4">
    <source>
        <dbReference type="Pfam" id="PF01648"/>
    </source>
</evidence>
<keyword evidence="3" id="KW-0479">Metal-binding</keyword>
<feature type="binding site" evidence="2">
    <location>
        <position position="51"/>
    </location>
    <ligand>
        <name>CoA</name>
        <dbReference type="ChEBI" id="CHEBI:57287"/>
    </ligand>
</feature>
<dbReference type="InterPro" id="IPR041354">
    <property type="entry name" value="4PPT_N"/>
</dbReference>
<comment type="cofactor">
    <cofactor evidence="3">
        <name>Mg(2+)</name>
        <dbReference type="ChEBI" id="CHEBI:18420"/>
    </cofactor>
</comment>
<dbReference type="GO" id="GO:0009239">
    <property type="term" value="P:enterobactin biosynthetic process"/>
    <property type="evidence" value="ECO:0007669"/>
    <property type="project" value="InterPro"/>
</dbReference>
<name>A0A0U4BLU2_9ACTN</name>
<dbReference type="PANTHER" id="PTHR38096">
    <property type="entry name" value="ENTEROBACTIN SYNTHASE COMPONENT D"/>
    <property type="match status" value="1"/>
</dbReference>
<dbReference type="PATRIC" id="fig|2041.4.peg.3313"/>
<feature type="binding site" evidence="3">
    <location>
        <position position="118"/>
    </location>
    <ligand>
        <name>Mg(2+)</name>
        <dbReference type="ChEBI" id="CHEBI:18420"/>
    </ligand>
</feature>
<feature type="domain" description="4'-phosphopantetheinyl transferase" evidence="4">
    <location>
        <begin position="113"/>
        <end position="195"/>
    </location>
</feature>
<dbReference type="Gene3D" id="3.90.470.20">
    <property type="entry name" value="4'-phosphopantetheinyl transferase domain"/>
    <property type="match status" value="1"/>
</dbReference>
<feature type="binding site" evidence="2">
    <location>
        <position position="117"/>
    </location>
    <ligand>
        <name>CoA</name>
        <dbReference type="ChEBI" id="CHEBI:57287"/>
    </ligand>
</feature>
<dbReference type="STRING" id="2041.AERYTH_15855"/>
<evidence type="ECO:0000256" key="2">
    <source>
        <dbReference type="PIRSR" id="PIRSR603542-1"/>
    </source>
</evidence>
<feature type="binding site" evidence="2">
    <location>
        <position position="162"/>
    </location>
    <ligand>
        <name>CoA</name>
        <dbReference type="ChEBI" id="CHEBI:57287"/>
    </ligand>
</feature>
<dbReference type="KEGG" id="aer:AERYTH_15855"/>
<dbReference type="InterPro" id="IPR037143">
    <property type="entry name" value="4-PPantetheinyl_Trfase_dom_sf"/>
</dbReference>
<dbReference type="PANTHER" id="PTHR38096:SF1">
    <property type="entry name" value="ENTEROBACTIN SYNTHASE COMPONENT D"/>
    <property type="match status" value="1"/>
</dbReference>
<dbReference type="SUPFAM" id="SSF56214">
    <property type="entry name" value="4'-phosphopantetheinyl transferase"/>
    <property type="match status" value="1"/>
</dbReference>
<feature type="binding site" evidence="2">
    <location>
        <position position="166"/>
    </location>
    <ligand>
        <name>CoA</name>
        <dbReference type="ChEBI" id="CHEBI:57287"/>
    </ligand>
</feature>
<feature type="binding site" evidence="2">
    <location>
        <position position="59"/>
    </location>
    <ligand>
        <name>CoA</name>
        <dbReference type="ChEBI" id="CHEBI:57287"/>
    </ligand>
</feature>
<reference evidence="6 7" key="1">
    <citation type="journal article" date="1991" name="Int. J. Syst. Bacteriol.">
        <title>Description of the erythromycin-producing bacterium Arthrobacter sp. strain NRRL B-3381 as Aeromicrobium erythreum gen. nov., sp. nov.</title>
        <authorList>
            <person name="Miller E.S."/>
            <person name="Woese C.R."/>
            <person name="Brenner S."/>
        </authorList>
    </citation>
    <scope>NUCLEOTIDE SEQUENCE [LARGE SCALE GENOMIC DNA]</scope>
    <source>
        <strain evidence="6 7">AR18</strain>
    </source>
</reference>
<protein>
    <submittedName>
        <fullName evidence="6">EryP 4'-phosphopantetheinyl transferase</fullName>
    </submittedName>
</protein>
<organism evidence="6 7">
    <name type="scientific">Aeromicrobium erythreum</name>
    <dbReference type="NCBI Taxonomy" id="2041"/>
    <lineage>
        <taxon>Bacteria</taxon>
        <taxon>Bacillati</taxon>
        <taxon>Actinomycetota</taxon>
        <taxon>Actinomycetes</taxon>
        <taxon>Propionibacteriales</taxon>
        <taxon>Nocardioidaceae</taxon>
        <taxon>Aeromicrobium</taxon>
    </lineage>
</organism>
<feature type="binding site" evidence="2">
    <location>
        <position position="176"/>
    </location>
    <ligand>
        <name>CoA</name>
        <dbReference type="ChEBI" id="CHEBI:57287"/>
    </ligand>
</feature>
<dbReference type="Proteomes" id="UP000067689">
    <property type="component" value="Chromosome"/>
</dbReference>
<evidence type="ECO:0000313" key="6">
    <source>
        <dbReference type="EMBL" id="ALX06065.1"/>
    </source>
</evidence>
<dbReference type="Pfam" id="PF01648">
    <property type="entry name" value="ACPS"/>
    <property type="match status" value="1"/>
</dbReference>
<sequence>MGLVGARPVGDGPLRRLLDARLVVGEAFAHGDEDGLTPAERLLVVGAVPARRREFAAGRRLARSALDELGVRADSILSGPRGEPMWPVGVVGSITHCSGYVGVAVGRRTEVRAVGIDAEPDEPLPEGILHSIADPTEVSMVADLTASAPGPAWDRLVFCLKEVVFKVWYPLAGSWLDFDDAAVVVDRGSATFRATLLRPAPELAALGLPSTLQGSWVRHRGILVAAVRIDDLQGSAG</sequence>
<dbReference type="GO" id="GO:0009366">
    <property type="term" value="C:enterobactin synthetase complex"/>
    <property type="evidence" value="ECO:0007669"/>
    <property type="project" value="InterPro"/>
</dbReference>